<dbReference type="PROSITE" id="PS00781">
    <property type="entry name" value="PEPCASE_1"/>
    <property type="match status" value="1"/>
</dbReference>
<keyword evidence="6 10" id="KW-0460">Magnesium</keyword>
<feature type="compositionally biased region" description="Basic and acidic residues" evidence="13">
    <location>
        <begin position="113"/>
        <end position="131"/>
    </location>
</feature>
<dbReference type="HAMAP" id="MF_00595">
    <property type="entry name" value="PEPcase_type1"/>
    <property type="match status" value="1"/>
</dbReference>
<dbReference type="GO" id="GO:0006107">
    <property type="term" value="P:oxaloacetate metabolic process"/>
    <property type="evidence" value="ECO:0007669"/>
    <property type="project" value="UniProtKB-UniRule"/>
</dbReference>
<evidence type="ECO:0000256" key="13">
    <source>
        <dbReference type="SAM" id="MobiDB-lite"/>
    </source>
</evidence>
<evidence type="ECO:0000256" key="1">
    <source>
        <dbReference type="ARBA" id="ARBA00001946"/>
    </source>
</evidence>
<evidence type="ECO:0000256" key="11">
    <source>
        <dbReference type="PROSITE-ProRule" id="PRU10111"/>
    </source>
</evidence>
<organism evidence="14 15">
    <name type="scientific">Aphanothece hegewaldii CCALA 016</name>
    <dbReference type="NCBI Taxonomy" id="2107694"/>
    <lineage>
        <taxon>Bacteria</taxon>
        <taxon>Bacillati</taxon>
        <taxon>Cyanobacteriota</taxon>
        <taxon>Cyanophyceae</taxon>
        <taxon>Oscillatoriophycideae</taxon>
        <taxon>Chroococcales</taxon>
        <taxon>Aphanothecaceae</taxon>
        <taxon>Aphanothece</taxon>
    </lineage>
</organism>
<evidence type="ECO:0000313" key="15">
    <source>
        <dbReference type="Proteomes" id="UP000239001"/>
    </source>
</evidence>
<reference evidence="14 15" key="1">
    <citation type="submission" date="2018-03" db="EMBL/GenBank/DDBJ databases">
        <title>The ancient ancestry and fast evolution of plastids.</title>
        <authorList>
            <person name="Moore K.R."/>
            <person name="Magnabosco C."/>
            <person name="Momper L."/>
            <person name="Gold D.A."/>
            <person name="Bosak T."/>
            <person name="Fournier G.P."/>
        </authorList>
    </citation>
    <scope>NUCLEOTIDE SEQUENCE [LARGE SCALE GENOMIC DNA]</scope>
    <source>
        <strain evidence="14 15">CCALA 016</strain>
    </source>
</reference>
<dbReference type="AlphaFoldDB" id="A0A2T1M2S0"/>
<keyword evidence="7 10" id="KW-0456">Lyase</keyword>
<feature type="active site" evidence="10 11">
    <location>
        <position position="194"/>
    </location>
</feature>
<comment type="subunit">
    <text evidence="10">Homotetramer.</text>
</comment>
<name>A0A2T1M2S0_9CHRO</name>
<dbReference type="Pfam" id="PF00311">
    <property type="entry name" value="PEPcase"/>
    <property type="match status" value="1"/>
</dbReference>
<evidence type="ECO:0000256" key="4">
    <source>
        <dbReference type="ARBA" id="ARBA00012305"/>
    </source>
</evidence>
<evidence type="ECO:0000256" key="8">
    <source>
        <dbReference type="ARBA" id="ARBA00023300"/>
    </source>
</evidence>
<comment type="caution">
    <text evidence="14">The sequence shown here is derived from an EMBL/GenBank/DDBJ whole genome shotgun (WGS) entry which is preliminary data.</text>
</comment>
<dbReference type="PANTHER" id="PTHR30523:SF6">
    <property type="entry name" value="PHOSPHOENOLPYRUVATE CARBOXYLASE"/>
    <property type="match status" value="1"/>
</dbReference>
<keyword evidence="14" id="KW-0670">Pyruvate</keyword>
<evidence type="ECO:0000256" key="10">
    <source>
        <dbReference type="HAMAP-Rule" id="MF_00595"/>
    </source>
</evidence>
<comment type="similarity">
    <text evidence="3 10">Belongs to the PEPCase type 1 family.</text>
</comment>
<keyword evidence="15" id="KW-1185">Reference proteome</keyword>
<dbReference type="EMBL" id="PXOH01000002">
    <property type="protein sequence ID" value="PSF39054.1"/>
    <property type="molecule type" value="Genomic_DNA"/>
</dbReference>
<evidence type="ECO:0000256" key="7">
    <source>
        <dbReference type="ARBA" id="ARBA00023239"/>
    </source>
</evidence>
<dbReference type="GO" id="GO:0015977">
    <property type="term" value="P:carbon fixation"/>
    <property type="evidence" value="ECO:0007669"/>
    <property type="project" value="UniProtKB-UniRule"/>
</dbReference>
<dbReference type="GO" id="GO:0005829">
    <property type="term" value="C:cytosol"/>
    <property type="evidence" value="ECO:0007669"/>
    <property type="project" value="TreeGrafter"/>
</dbReference>
<evidence type="ECO:0000313" key="14">
    <source>
        <dbReference type="EMBL" id="PSF39054.1"/>
    </source>
</evidence>
<sequence>MNVLVPECETAMNYFSTSDLFLQQRLKLVEDLWQAVLQVECGQALVDLLNQLRSICSADGHKGENLASSISALIEELDLDDAVKASRAFALYFQLVNIVEQHYEQRDQQLSRRATYHEEKKQNKEKTKEQAEDSLIAETVGKDWLEKNWSDDDSFQKAGLFHWLFPYLKQLNVPPQQIQRLLDELDVCLVFTAHPTEIVRHTIRRKQRRIANILRKLDQAEESFRGMGLSNSWESIAAKEQLMEEIRLWWRTDELHQFKPTVLDEVDYALHYFDEVLFEAIPQLAGRLKKSLQSSFPSLRPPKNNFCRFGSWVGGDRDGNPFVTPEVTWDTACYQRGKVLDKYLHSMGELSAVLSPSRHWCSILTDLIDSLEQDKQDMPEIYDNLALRYRQEPYRLKLAYIQTRLENTIKRNQRLTNPEERQLLSRQKDLNYYKTGNDFLEDLRLIQRSLEATGLTCIELTNLITQVEIFGFNLAQLDFRQESTRHAEAIAEIAEYIEILPKPYTELSETERIAWLAAELKSRRPLITQDMPFSERTRETIDTLKMLKQLQIEFGLEICQTYIISMTNEASDVLEVLLLAQEAGLYDPATSTSTVRIAPLFETVDDLKNAPKIMQTLFELPLYRATLAGGYDYIEQLKGNCDQELPPSVLQPANLQEIMVGYSDSNKDSGFLSSNWEIHKAQKALHKVAQAYRVNLRLFHGRGGSVGRGGGPSYAAILAQPRATVNGRIKITEQGEVLASKYSLPELALYNLETMVTAVIQSSLLGSGFDDIEPWNRIMEDLSSTSRKVYRQLIYEDPDFIDFFLSVTPIPEISQLQISSRPARRKSGKQDLSTLRAIPWVFSWTQSRFLLPAWYGVGTALELFLVQDPEENLKLLRYYYFKWPFFKVVISKVEMTLSKVDLQMARHYVEELSKPEDKERFERLYDRISEEYHLTRTLIQAITGHGRLLDGDPNLQRSVDLRNRSILPLGFLQVSLIKRLRQFQAQSAIIHYRYNKEDLLRGAMLTINGIAAGMRNTG</sequence>
<dbReference type="SMR" id="A0A2T1M2S0"/>
<accession>A0A2T1M2S0</accession>
<evidence type="ECO:0000256" key="12">
    <source>
        <dbReference type="PROSITE-ProRule" id="PRU10112"/>
    </source>
</evidence>
<reference evidence="14 15" key="2">
    <citation type="submission" date="2018-03" db="EMBL/GenBank/DDBJ databases">
        <authorList>
            <person name="Keele B.F."/>
        </authorList>
    </citation>
    <scope>NUCLEOTIDE SEQUENCE [LARGE SCALE GENOMIC DNA]</scope>
    <source>
        <strain evidence="14 15">CCALA 016</strain>
    </source>
</reference>
<dbReference type="PROSITE" id="PS00393">
    <property type="entry name" value="PEPCASE_2"/>
    <property type="match status" value="1"/>
</dbReference>
<dbReference type="InterPro" id="IPR015813">
    <property type="entry name" value="Pyrv/PenolPyrv_kinase-like_dom"/>
</dbReference>
<proteinExistence type="inferred from homology"/>
<dbReference type="InterPro" id="IPR033129">
    <property type="entry name" value="PEPCASE_His_AS"/>
</dbReference>
<evidence type="ECO:0000256" key="9">
    <source>
        <dbReference type="ARBA" id="ARBA00048995"/>
    </source>
</evidence>
<dbReference type="SUPFAM" id="SSF51621">
    <property type="entry name" value="Phosphoenolpyruvate/pyruvate domain"/>
    <property type="match status" value="1"/>
</dbReference>
<dbReference type="Gene3D" id="1.20.1440.90">
    <property type="entry name" value="Phosphoenolpyruvate/pyruvate domain"/>
    <property type="match status" value="1"/>
</dbReference>
<dbReference type="PRINTS" id="PR00150">
    <property type="entry name" value="PEPCARBXLASE"/>
</dbReference>
<dbReference type="RefSeq" id="WP_106455487.1">
    <property type="nucleotide sequence ID" value="NZ_PXOH01000002.1"/>
</dbReference>
<comment type="cofactor">
    <cofactor evidence="1 10">
        <name>Mg(2+)</name>
        <dbReference type="ChEBI" id="CHEBI:18420"/>
    </cofactor>
</comment>
<dbReference type="OrthoDB" id="9768133at2"/>
<dbReference type="Proteomes" id="UP000239001">
    <property type="component" value="Unassembled WGS sequence"/>
</dbReference>
<comment type="function">
    <text evidence="2 10">Forms oxaloacetate, a four-carbon dicarboxylic acid source for the tricarboxylic acid cycle.</text>
</comment>
<evidence type="ECO:0000256" key="5">
    <source>
        <dbReference type="ARBA" id="ARBA00022419"/>
    </source>
</evidence>
<feature type="region of interest" description="Disordered" evidence="13">
    <location>
        <begin position="113"/>
        <end position="132"/>
    </location>
</feature>
<dbReference type="GO" id="GO:0006099">
    <property type="term" value="P:tricarboxylic acid cycle"/>
    <property type="evidence" value="ECO:0007669"/>
    <property type="project" value="InterPro"/>
</dbReference>
<protein>
    <recommendedName>
        <fullName evidence="5 10">Phosphoenolpyruvate carboxylase</fullName>
        <shortName evidence="10">PEPC</shortName>
        <shortName evidence="10">PEPCase</shortName>
        <ecNumber evidence="4 10">4.1.1.31</ecNumber>
    </recommendedName>
</protein>
<comment type="catalytic activity">
    <reaction evidence="9 10">
        <text>oxaloacetate + phosphate = phosphoenolpyruvate + hydrogencarbonate</text>
        <dbReference type="Rhea" id="RHEA:28370"/>
        <dbReference type="ChEBI" id="CHEBI:16452"/>
        <dbReference type="ChEBI" id="CHEBI:17544"/>
        <dbReference type="ChEBI" id="CHEBI:43474"/>
        <dbReference type="ChEBI" id="CHEBI:58702"/>
        <dbReference type="EC" id="4.1.1.31"/>
    </reaction>
</comment>
<feature type="active site" evidence="10 12">
    <location>
        <position position="667"/>
    </location>
</feature>
<dbReference type="EC" id="4.1.1.31" evidence="4 10"/>
<dbReference type="InterPro" id="IPR022805">
    <property type="entry name" value="PEP_COase_bac/pln-type"/>
</dbReference>
<gene>
    <name evidence="10" type="primary">ppc</name>
    <name evidence="14" type="ORF">C7H19_03100</name>
</gene>
<dbReference type="InterPro" id="IPR021135">
    <property type="entry name" value="PEP_COase"/>
</dbReference>
<evidence type="ECO:0000256" key="6">
    <source>
        <dbReference type="ARBA" id="ARBA00022842"/>
    </source>
</evidence>
<dbReference type="InterPro" id="IPR018129">
    <property type="entry name" value="PEP_COase_Lys_AS"/>
</dbReference>
<dbReference type="PANTHER" id="PTHR30523">
    <property type="entry name" value="PHOSPHOENOLPYRUVATE CARBOXYLASE"/>
    <property type="match status" value="1"/>
</dbReference>
<keyword evidence="8 10" id="KW-0120">Carbon dioxide fixation</keyword>
<dbReference type="GO" id="GO:0008964">
    <property type="term" value="F:phosphoenolpyruvate carboxylase activity"/>
    <property type="evidence" value="ECO:0007669"/>
    <property type="project" value="UniProtKB-UniRule"/>
</dbReference>
<dbReference type="GO" id="GO:0000287">
    <property type="term" value="F:magnesium ion binding"/>
    <property type="evidence" value="ECO:0007669"/>
    <property type="project" value="UniProtKB-UniRule"/>
</dbReference>
<evidence type="ECO:0000256" key="3">
    <source>
        <dbReference type="ARBA" id="ARBA00008346"/>
    </source>
</evidence>
<evidence type="ECO:0000256" key="2">
    <source>
        <dbReference type="ARBA" id="ARBA00003670"/>
    </source>
</evidence>
<dbReference type="NCBIfam" id="NF000584">
    <property type="entry name" value="PRK00009.1"/>
    <property type="match status" value="1"/>
</dbReference>